<reference evidence="1" key="1">
    <citation type="journal article" date="2015" name="Nature">
        <title>Complex archaea that bridge the gap between prokaryotes and eukaryotes.</title>
        <authorList>
            <person name="Spang A."/>
            <person name="Saw J.H."/>
            <person name="Jorgensen S.L."/>
            <person name="Zaremba-Niedzwiedzka K."/>
            <person name="Martijn J."/>
            <person name="Lind A.E."/>
            <person name="van Eijk R."/>
            <person name="Schleper C."/>
            <person name="Guy L."/>
            <person name="Ettema T.J."/>
        </authorList>
    </citation>
    <scope>NUCLEOTIDE SEQUENCE</scope>
</reference>
<organism evidence="1">
    <name type="scientific">marine sediment metagenome</name>
    <dbReference type="NCBI Taxonomy" id="412755"/>
    <lineage>
        <taxon>unclassified sequences</taxon>
        <taxon>metagenomes</taxon>
        <taxon>ecological metagenomes</taxon>
    </lineage>
</organism>
<name>A0A0F9EPK1_9ZZZZ</name>
<proteinExistence type="predicted"/>
<protein>
    <submittedName>
        <fullName evidence="1">Uncharacterized protein</fullName>
    </submittedName>
</protein>
<dbReference type="AlphaFoldDB" id="A0A0F9EPK1"/>
<gene>
    <name evidence="1" type="ORF">LCGC14_2127380</name>
</gene>
<dbReference type="EMBL" id="LAZR01026607">
    <property type="protein sequence ID" value="KKL68196.1"/>
    <property type="molecule type" value="Genomic_DNA"/>
</dbReference>
<comment type="caution">
    <text evidence="1">The sequence shown here is derived from an EMBL/GenBank/DDBJ whole genome shotgun (WGS) entry which is preliminary data.</text>
</comment>
<accession>A0A0F9EPK1</accession>
<evidence type="ECO:0000313" key="1">
    <source>
        <dbReference type="EMBL" id="KKL68196.1"/>
    </source>
</evidence>
<feature type="non-terminal residue" evidence="1">
    <location>
        <position position="1"/>
    </location>
</feature>
<sequence length="29" mass="3619">FIFHSNLFDIEKEAPRDKKIIFFMKRHPN</sequence>